<dbReference type="GO" id="GO:0004521">
    <property type="term" value="F:RNA endonuclease activity"/>
    <property type="evidence" value="ECO:0007669"/>
    <property type="project" value="UniProtKB-UniRule"/>
</dbReference>
<keyword evidence="5" id="KW-0812">Transmembrane</keyword>
<keyword evidence="5" id="KW-1003">Cell membrane</keyword>
<dbReference type="InterPro" id="IPR052340">
    <property type="entry name" value="RNase_Y/CdgJ"/>
</dbReference>
<dbReference type="EMBL" id="CP012357">
    <property type="protein sequence ID" value="AKX34427.1"/>
    <property type="molecule type" value="Genomic_DNA"/>
</dbReference>
<proteinExistence type="inferred from homology"/>
<dbReference type="InterPro" id="IPR022711">
    <property type="entry name" value="RNase_Y_N"/>
</dbReference>
<name>A0A0K1W2W1_9MOLU</name>
<reference evidence="9 10" key="1">
    <citation type="journal article" date="2015" name="Genome Announc.">
        <title>Complete Genome Sequence of Spiroplasma litorale TN-1T (DSM 21781), a Bacterium Isolated from a Green-Eyed Horsefly (Tabanus nigrovittatus).</title>
        <authorList>
            <person name="Lo W.S."/>
            <person name="Lai Y.C."/>
            <person name="Lien Y.W."/>
            <person name="Wang T.H."/>
            <person name="Kuo C.H."/>
        </authorList>
    </citation>
    <scope>NUCLEOTIDE SEQUENCE [LARGE SCALE GENOMIC DNA]</scope>
    <source>
        <strain evidence="9 10">TN-1</strain>
    </source>
</reference>
<dbReference type="PATRIC" id="fig|216942.3.peg.822"/>
<keyword evidence="1 5" id="KW-0540">Nuclease</keyword>
<feature type="transmembrane region" description="Helical" evidence="5">
    <location>
        <begin position="12"/>
        <end position="34"/>
    </location>
</feature>
<dbReference type="GO" id="GO:0003723">
    <property type="term" value="F:RNA binding"/>
    <property type="evidence" value="ECO:0007669"/>
    <property type="project" value="UniProtKB-UniRule"/>
</dbReference>
<dbReference type="PROSITE" id="PS51831">
    <property type="entry name" value="HD"/>
    <property type="match status" value="1"/>
</dbReference>
<evidence type="ECO:0000256" key="6">
    <source>
        <dbReference type="NCBIfam" id="TIGR03319"/>
    </source>
</evidence>
<evidence type="ECO:0000256" key="4">
    <source>
        <dbReference type="ARBA" id="ARBA00022884"/>
    </source>
</evidence>
<evidence type="ECO:0000256" key="2">
    <source>
        <dbReference type="ARBA" id="ARBA00022759"/>
    </source>
</evidence>
<keyword evidence="5" id="KW-0472">Membrane</keyword>
<dbReference type="InterPro" id="IPR006674">
    <property type="entry name" value="HD_domain"/>
</dbReference>
<evidence type="ECO:0000256" key="3">
    <source>
        <dbReference type="ARBA" id="ARBA00022801"/>
    </source>
</evidence>
<keyword evidence="3 5" id="KW-0378">Hydrolase</keyword>
<dbReference type="CDD" id="cd00077">
    <property type="entry name" value="HDc"/>
    <property type="match status" value="1"/>
</dbReference>
<dbReference type="InterPro" id="IPR017705">
    <property type="entry name" value="Ribonuclease_Y"/>
</dbReference>
<dbReference type="OrthoDB" id="9803205at2"/>
<evidence type="ECO:0000313" key="10">
    <source>
        <dbReference type="Proteomes" id="UP000067476"/>
    </source>
</evidence>
<dbReference type="InterPro" id="IPR004088">
    <property type="entry name" value="KH_dom_type_1"/>
</dbReference>
<dbReference type="GO" id="GO:0016787">
    <property type="term" value="F:hydrolase activity"/>
    <property type="evidence" value="ECO:0007669"/>
    <property type="project" value="UniProtKB-KW"/>
</dbReference>
<organism evidence="9 10">
    <name type="scientific">Spiroplasma litorale</name>
    <dbReference type="NCBI Taxonomy" id="216942"/>
    <lineage>
        <taxon>Bacteria</taxon>
        <taxon>Bacillati</taxon>
        <taxon>Mycoplasmatota</taxon>
        <taxon>Mollicutes</taxon>
        <taxon>Entomoplasmatales</taxon>
        <taxon>Spiroplasmataceae</taxon>
        <taxon>Spiroplasma</taxon>
    </lineage>
</organism>
<keyword evidence="4 5" id="KW-0694">RNA-binding</keyword>
<dbReference type="InterPro" id="IPR003607">
    <property type="entry name" value="HD/PDEase_dom"/>
</dbReference>
<dbReference type="GO" id="GO:0006402">
    <property type="term" value="P:mRNA catabolic process"/>
    <property type="evidence" value="ECO:0007669"/>
    <property type="project" value="UniProtKB-UniRule"/>
</dbReference>
<evidence type="ECO:0000256" key="7">
    <source>
        <dbReference type="SAM" id="Coils"/>
    </source>
</evidence>
<comment type="subcellular location">
    <subcellularLocation>
        <location evidence="5">Cell membrane</location>
        <topology evidence="5">Single-pass membrane protein</topology>
    </subcellularLocation>
</comment>
<evidence type="ECO:0000313" key="9">
    <source>
        <dbReference type="EMBL" id="AKX34427.1"/>
    </source>
</evidence>
<feature type="coiled-coil region" evidence="7">
    <location>
        <begin position="44"/>
        <end position="97"/>
    </location>
</feature>
<dbReference type="SUPFAM" id="SSF54791">
    <property type="entry name" value="Eukaryotic type KH-domain (KH-domain type I)"/>
    <property type="match status" value="1"/>
</dbReference>
<dbReference type="InterPro" id="IPR036612">
    <property type="entry name" value="KH_dom_type_1_sf"/>
</dbReference>
<dbReference type="NCBIfam" id="TIGR03319">
    <property type="entry name" value="RNase_Y"/>
    <property type="match status" value="1"/>
</dbReference>
<dbReference type="SUPFAM" id="SSF109604">
    <property type="entry name" value="HD-domain/PDEase-like"/>
    <property type="match status" value="1"/>
</dbReference>
<evidence type="ECO:0000256" key="1">
    <source>
        <dbReference type="ARBA" id="ARBA00022722"/>
    </source>
</evidence>
<dbReference type="HAMAP" id="MF_00335">
    <property type="entry name" value="RNase_Y"/>
    <property type="match status" value="1"/>
</dbReference>
<dbReference type="STRING" id="216942.SLITO_v1c08080"/>
<keyword evidence="2 5" id="KW-0255">Endonuclease</keyword>
<keyword evidence="7" id="KW-0175">Coiled coil</keyword>
<dbReference type="KEGG" id="sll:SLITO_v1c08080"/>
<evidence type="ECO:0000256" key="5">
    <source>
        <dbReference type="HAMAP-Rule" id="MF_00335"/>
    </source>
</evidence>
<dbReference type="Pfam" id="PF00013">
    <property type="entry name" value="KH_1"/>
    <property type="match status" value="1"/>
</dbReference>
<keyword evidence="10" id="KW-1185">Reference proteome</keyword>
<dbReference type="GO" id="GO:0005886">
    <property type="term" value="C:plasma membrane"/>
    <property type="evidence" value="ECO:0007669"/>
    <property type="project" value="UniProtKB-SubCell"/>
</dbReference>
<protein>
    <recommendedName>
        <fullName evidence="5 6">Ribonuclease Y</fullName>
        <shortName evidence="5">RNase Y</shortName>
        <ecNumber evidence="5 6">3.1.-.-</ecNumber>
    </recommendedName>
</protein>
<dbReference type="SMART" id="SM00471">
    <property type="entry name" value="HDc"/>
    <property type="match status" value="1"/>
</dbReference>
<comment type="function">
    <text evidence="5">Endoribonuclease that initiates mRNA decay.</text>
</comment>
<dbReference type="PANTHER" id="PTHR33525">
    <property type="match status" value="1"/>
</dbReference>
<comment type="similarity">
    <text evidence="5">Belongs to the RNase Y family.</text>
</comment>
<dbReference type="NCBIfam" id="TIGR00277">
    <property type="entry name" value="HDIG"/>
    <property type="match status" value="1"/>
</dbReference>
<dbReference type="RefSeq" id="WP_083433376.1">
    <property type="nucleotide sequence ID" value="NZ_CP012357.1"/>
</dbReference>
<accession>A0A0K1W2W1</accession>
<dbReference type="Gene3D" id="1.10.3210.10">
    <property type="entry name" value="Hypothetical protein af1432"/>
    <property type="match status" value="1"/>
</dbReference>
<gene>
    <name evidence="5 9" type="primary">rny</name>
    <name evidence="9" type="ORF">SLITO_v1c08080</name>
</gene>
<dbReference type="EC" id="3.1.-.-" evidence="5 6"/>
<dbReference type="Proteomes" id="UP000067476">
    <property type="component" value="Chromosome"/>
</dbReference>
<sequence>MPEAMKFSRDEAYIMIIVILFLIVISLTIILIVLAHSRRRKYVMEKAKDEAKEIKLRIIAEAKKELAQIKFEANNEIQNHKNELSIKEQQLDMEREEILMKLDDLNSSKKFLLEEKININNLRNDLLLKEKKLFSLLEKVSGLTKEQAKKELLKYIEDNYFLDLSNTIKEKENLLKYKSKEEATKILINAMEKCNIEVTTDKNTTFFELEDDSWKGKIIGKEGRNIKTFQMYCGVDIIVDDTPNKIMISSFNPIRREIAYLVLQELVKIGRIQPASIEEQVIIQSEKLEKVFEETGFKVVEDLNLLNKIPNEIISFLGKLKYRQSYGQNALQHSIEVARISSEISSKLELNKDIALMAGLLHDIGKAVDFEEEGSHVSIGVEILKKNNIDEVIINAVHAHHGDIEKSSVYAEIVAIADAISAARPGARNNDAKEYFIRMEELEQTCLSEEGVSKAYVLQSGRQIRVIVNPNIVDDYNLRKLIIQLKDKISKINKTPGEITITIIREKRESLKI</sequence>
<keyword evidence="5" id="KW-1133">Transmembrane helix</keyword>
<dbReference type="AlphaFoldDB" id="A0A0K1W2W1"/>
<evidence type="ECO:0000259" key="8">
    <source>
        <dbReference type="PROSITE" id="PS51831"/>
    </source>
</evidence>
<dbReference type="Pfam" id="PF01966">
    <property type="entry name" value="HD"/>
    <property type="match status" value="1"/>
</dbReference>
<dbReference type="Pfam" id="PF12072">
    <property type="entry name" value="RNase_Y_N"/>
    <property type="match status" value="1"/>
</dbReference>
<feature type="domain" description="HD" evidence="8">
    <location>
        <begin position="330"/>
        <end position="423"/>
    </location>
</feature>
<dbReference type="CDD" id="cd22431">
    <property type="entry name" value="KH-I_RNaseY"/>
    <property type="match status" value="1"/>
</dbReference>
<dbReference type="InterPro" id="IPR006675">
    <property type="entry name" value="HDIG_dom"/>
</dbReference>
<dbReference type="PANTHER" id="PTHR33525:SF3">
    <property type="entry name" value="RIBONUCLEASE Y"/>
    <property type="match status" value="1"/>
</dbReference>